<feature type="compositionally biased region" description="Polar residues" evidence="1">
    <location>
        <begin position="240"/>
        <end position="251"/>
    </location>
</feature>
<name>A0ABR3SPB3_9PEZI</name>
<reference evidence="3 4" key="1">
    <citation type="submission" date="2024-02" db="EMBL/GenBank/DDBJ databases">
        <title>De novo assembly and annotation of 12 fungi associated with fruit tree decline syndrome in Ontario, Canada.</title>
        <authorList>
            <person name="Sulman M."/>
            <person name="Ellouze W."/>
            <person name="Ilyukhin E."/>
        </authorList>
    </citation>
    <scope>NUCLEOTIDE SEQUENCE [LARGE SCALE GENOMIC DNA]</scope>
    <source>
        <strain evidence="3 4">M1-105</strain>
    </source>
</reference>
<comment type="caution">
    <text evidence="3">The sequence shown here is derived from an EMBL/GenBank/DDBJ whole genome shotgun (WGS) entry which is preliminary data.</text>
</comment>
<protein>
    <recommendedName>
        <fullName evidence="2">Heterokaryon incompatibility domain-containing protein</fullName>
    </recommendedName>
</protein>
<evidence type="ECO:0000313" key="3">
    <source>
        <dbReference type="EMBL" id="KAL1626277.1"/>
    </source>
</evidence>
<feature type="region of interest" description="Disordered" evidence="1">
    <location>
        <begin position="1075"/>
        <end position="1102"/>
    </location>
</feature>
<keyword evidence="4" id="KW-1185">Reference proteome</keyword>
<feature type="domain" description="Heterokaryon incompatibility" evidence="2">
    <location>
        <begin position="329"/>
        <end position="417"/>
    </location>
</feature>
<dbReference type="Proteomes" id="UP001521116">
    <property type="component" value="Unassembled WGS sequence"/>
</dbReference>
<gene>
    <name evidence="3" type="ORF">SLS56_006943</name>
</gene>
<dbReference type="InterPro" id="IPR010730">
    <property type="entry name" value="HET"/>
</dbReference>
<dbReference type="PANTHER" id="PTHR10622">
    <property type="entry name" value="HET DOMAIN-CONTAINING PROTEIN"/>
    <property type="match status" value="1"/>
</dbReference>
<accession>A0ABR3SPB3</accession>
<evidence type="ECO:0000256" key="1">
    <source>
        <dbReference type="SAM" id="MobiDB-lite"/>
    </source>
</evidence>
<dbReference type="Pfam" id="PF06985">
    <property type="entry name" value="HET"/>
    <property type="match status" value="1"/>
</dbReference>
<feature type="region of interest" description="Disordered" evidence="1">
    <location>
        <begin position="856"/>
        <end position="893"/>
    </location>
</feature>
<organism evidence="3 4">
    <name type="scientific">Neofusicoccum ribis</name>
    <dbReference type="NCBI Taxonomy" id="45134"/>
    <lineage>
        <taxon>Eukaryota</taxon>
        <taxon>Fungi</taxon>
        <taxon>Dikarya</taxon>
        <taxon>Ascomycota</taxon>
        <taxon>Pezizomycotina</taxon>
        <taxon>Dothideomycetes</taxon>
        <taxon>Dothideomycetes incertae sedis</taxon>
        <taxon>Botryosphaeriales</taxon>
        <taxon>Botryosphaeriaceae</taxon>
        <taxon>Neofusicoccum</taxon>
    </lineage>
</organism>
<sequence length="1310" mass="149131">MDAVDFLKEKAADLISISESTLEDVAKNPEKLRALLNLWFVPQFKPTFVPDRKKGAFDFELMGPSIEQPVCAPRRMFDIKTMNLVENVDIDEASQYCVLSHSWKGLEVDHPYVLRARDRDRTMARAEKTARRDDVTSIKNQCKADIEEKEKETQDSLDEAANQALSSIGLNGSDKLIVEKLLSKRISSALVLREFENANKQLDAAKSKLAHAERESAVFKSLAQEMDATVSSGPPKETSIVEQDSGTKQSAVSQKAADVEESQKILNKAEEAWKATKADREFFEDHSLVREAVDEMSGLLQRWRSAKKIEYSIKRAQEIFNDKSFPPAAKRYIWLDTCCINKTNQGELTDSLSLMGDWYSNAEFCLVHLDTSRSDTEWIEEWHRFKSDTLPEPNITDFDSIREACPEWSTRGWTLQELVLSKTTFYVNSAWKPLDRPVESLGPYYYLCPFIKLYTDKLYSKELPEERLKQLRIIWKDMAGRAESDAQQNGAGAQVLASQDLILLLQKLVVQLPKSLDMDTVIPLISHTVHIAAAGLLMEQKPEDGDRVILFHNLRARLQDHLSPNDEERRESDETRVINFLLRCLVAEANTSVMKDRQYIADFGNIQGLKRWQNGTLRNKFSAYKVMSLACNRKCTVETDRAYSLMGLLAVRFPTFMAEGLPKALVRLFDEVIISSNDVSVFNWAGKELGSQIRGRSLYPSSLHAFHECQDEDESTSNKMLANRLHTKRNEVMTTFQRVVKMLREVINFVKGHKHEHLPMHWIQRIVEIVKAATFNELEPQLRDIGKILTFVQKFCGKKAIGDSETNPKLGNDIFSDAKKLLKPSLPRMHSDSMSEIAKAPIKNIMGFGSPFKGSFSKKRPADSNESPAAKRPKVKEETSLSPSLGSPNMLTDEAWKPLDRDVEAFLNSIEFLLQGKHGDSGGHEKEQPKLERRLTLPPDFDNITLEDEKLDNGKEDTRREEMESMISPNPIIVNNSGIEGVFDIQRVIITFQKKEHDRLQKHVDNAVSPHQKITGWCSISTGFAQVTVSFSCEKHILEKQLKVVQVVQKKVLDEQYKPPEGRATKIWKEAVGLPGNSTLPERKDHDESQTVETEGDKGNHTRDEQKVVRMIEFIEEPQLEAVAGEWVLVRFSDVPGANWFLCHLELGSTHDFYGHRIPTDKIDFHDAMPEPGLLKVWQTYMSRKKRKLCYVLRDYLNSQVVGSAKESIWMRGLRPNDTAAEDEVDGDSDNFLNQALDLGITTIKHAGELTALTLFEKWFEFQAERLDKNLSAAVLKRTPKELQAAVENLNDNKDFLPAMFHSARRVHMF</sequence>
<dbReference type="EMBL" id="JAJVDC020000085">
    <property type="protein sequence ID" value="KAL1626277.1"/>
    <property type="molecule type" value="Genomic_DNA"/>
</dbReference>
<feature type="region of interest" description="Disordered" evidence="1">
    <location>
        <begin position="229"/>
        <end position="251"/>
    </location>
</feature>
<feature type="compositionally biased region" description="Polar residues" evidence="1">
    <location>
        <begin position="880"/>
        <end position="890"/>
    </location>
</feature>
<evidence type="ECO:0000313" key="4">
    <source>
        <dbReference type="Proteomes" id="UP001521116"/>
    </source>
</evidence>
<dbReference type="PANTHER" id="PTHR10622:SF10">
    <property type="entry name" value="HET DOMAIN-CONTAINING PROTEIN"/>
    <property type="match status" value="1"/>
</dbReference>
<proteinExistence type="predicted"/>
<evidence type="ECO:0000259" key="2">
    <source>
        <dbReference type="Pfam" id="PF06985"/>
    </source>
</evidence>
<feature type="compositionally biased region" description="Basic and acidic residues" evidence="1">
    <location>
        <begin position="1081"/>
        <end position="1102"/>
    </location>
</feature>